<feature type="compositionally biased region" description="Low complexity" evidence="4">
    <location>
        <begin position="183"/>
        <end position="196"/>
    </location>
</feature>
<feature type="region of interest" description="Disordered" evidence="4">
    <location>
        <begin position="1"/>
        <end position="79"/>
    </location>
</feature>
<evidence type="ECO:0000256" key="1">
    <source>
        <dbReference type="ARBA" id="ARBA00004123"/>
    </source>
</evidence>
<dbReference type="SMART" id="SM00558">
    <property type="entry name" value="JmjC"/>
    <property type="match status" value="1"/>
</dbReference>
<feature type="domain" description="JmjC" evidence="5">
    <location>
        <begin position="646"/>
        <end position="838"/>
    </location>
</feature>
<keyword evidence="2" id="KW-0479">Metal-binding</keyword>
<feature type="compositionally biased region" description="Basic and acidic residues" evidence="4">
    <location>
        <begin position="33"/>
        <end position="43"/>
    </location>
</feature>
<feature type="compositionally biased region" description="Low complexity" evidence="4">
    <location>
        <begin position="707"/>
        <end position="718"/>
    </location>
</feature>
<dbReference type="GO" id="GO:0046872">
    <property type="term" value="F:metal ion binding"/>
    <property type="evidence" value="ECO:0007669"/>
    <property type="project" value="UniProtKB-KW"/>
</dbReference>
<dbReference type="PANTHER" id="PTHR12549:SF38">
    <property type="entry name" value="JMJC DOMAIN-CONTAINING HISTONE DEMETHYLASE 2, ISOFORM A"/>
    <property type="match status" value="1"/>
</dbReference>
<dbReference type="GO" id="GO:0000118">
    <property type="term" value="C:histone deacetylase complex"/>
    <property type="evidence" value="ECO:0007669"/>
    <property type="project" value="TreeGrafter"/>
</dbReference>
<evidence type="ECO:0000259" key="5">
    <source>
        <dbReference type="PROSITE" id="PS51184"/>
    </source>
</evidence>
<keyword evidence="3" id="KW-0539">Nucleus</keyword>
<keyword evidence="7" id="KW-1185">Reference proteome</keyword>
<evidence type="ECO:0000256" key="3">
    <source>
        <dbReference type="ARBA" id="ARBA00023242"/>
    </source>
</evidence>
<evidence type="ECO:0000256" key="2">
    <source>
        <dbReference type="ARBA" id="ARBA00022723"/>
    </source>
</evidence>
<dbReference type="PANTHER" id="PTHR12549">
    <property type="entry name" value="JMJC DOMAIN-CONTAINING HISTONE DEMETHYLATION PROTEIN"/>
    <property type="match status" value="1"/>
</dbReference>
<organism evidence="6 7">
    <name type="scientific">Powellomyces hirtus</name>
    <dbReference type="NCBI Taxonomy" id="109895"/>
    <lineage>
        <taxon>Eukaryota</taxon>
        <taxon>Fungi</taxon>
        <taxon>Fungi incertae sedis</taxon>
        <taxon>Chytridiomycota</taxon>
        <taxon>Chytridiomycota incertae sedis</taxon>
        <taxon>Chytridiomycetes</taxon>
        <taxon>Spizellomycetales</taxon>
        <taxon>Powellomycetaceae</taxon>
        <taxon>Powellomyces</taxon>
    </lineage>
</organism>
<evidence type="ECO:0000256" key="4">
    <source>
        <dbReference type="SAM" id="MobiDB-lite"/>
    </source>
</evidence>
<dbReference type="GO" id="GO:0003712">
    <property type="term" value="F:transcription coregulator activity"/>
    <property type="evidence" value="ECO:0007669"/>
    <property type="project" value="TreeGrafter"/>
</dbReference>
<proteinExistence type="predicted"/>
<name>A0A507E2T7_9FUNG</name>
<dbReference type="STRING" id="109895.A0A507E2T7"/>
<dbReference type="EMBL" id="QEAQ01000037">
    <property type="protein sequence ID" value="TPX58383.1"/>
    <property type="molecule type" value="Genomic_DNA"/>
</dbReference>
<dbReference type="Pfam" id="PF02373">
    <property type="entry name" value="JmjC"/>
    <property type="match status" value="1"/>
</dbReference>
<dbReference type="PROSITE" id="PS51184">
    <property type="entry name" value="JMJC"/>
    <property type="match status" value="1"/>
</dbReference>
<dbReference type="SUPFAM" id="SSF51197">
    <property type="entry name" value="Clavaminate synthase-like"/>
    <property type="match status" value="1"/>
</dbReference>
<gene>
    <name evidence="6" type="ORF">PhCBS80983_g03198</name>
</gene>
<accession>A0A507E2T7</accession>
<feature type="region of interest" description="Disordered" evidence="4">
    <location>
        <begin position="99"/>
        <end position="248"/>
    </location>
</feature>
<feature type="region of interest" description="Disordered" evidence="4">
    <location>
        <begin position="704"/>
        <end position="730"/>
    </location>
</feature>
<comment type="caution">
    <text evidence="6">The sequence shown here is derived from an EMBL/GenBank/DDBJ whole genome shotgun (WGS) entry which is preliminary data.</text>
</comment>
<reference evidence="6 7" key="1">
    <citation type="journal article" date="2019" name="Sci. Rep.">
        <title>Comparative genomics of chytrid fungi reveal insights into the obligate biotrophic and pathogenic lifestyle of Synchytrium endobioticum.</title>
        <authorList>
            <person name="van de Vossenberg B.T.L.H."/>
            <person name="Warris S."/>
            <person name="Nguyen H.D.T."/>
            <person name="van Gent-Pelzer M.P.E."/>
            <person name="Joly D.L."/>
            <person name="van de Geest H.C."/>
            <person name="Bonants P.J.M."/>
            <person name="Smith D.S."/>
            <person name="Levesque C.A."/>
            <person name="van der Lee T.A.J."/>
        </authorList>
    </citation>
    <scope>NUCLEOTIDE SEQUENCE [LARGE SCALE GENOMIC DNA]</scope>
    <source>
        <strain evidence="6 7">CBS 809.83</strain>
    </source>
</reference>
<dbReference type="GO" id="GO:0031490">
    <property type="term" value="F:chromatin DNA binding"/>
    <property type="evidence" value="ECO:0007669"/>
    <property type="project" value="TreeGrafter"/>
</dbReference>
<dbReference type="Proteomes" id="UP000318582">
    <property type="component" value="Unassembled WGS sequence"/>
</dbReference>
<evidence type="ECO:0000313" key="6">
    <source>
        <dbReference type="EMBL" id="TPX58383.1"/>
    </source>
</evidence>
<protein>
    <recommendedName>
        <fullName evidence="5">JmjC domain-containing protein</fullName>
    </recommendedName>
</protein>
<dbReference type="SUPFAM" id="SSF57850">
    <property type="entry name" value="RING/U-box"/>
    <property type="match status" value="1"/>
</dbReference>
<sequence>MDEEKTLVAPEDQNEDVARNVSSPTSPDAGDLAPHEFVPEAKAHQNLTPEDTSRTRASELLAPKHNVPSPPPLTAKGDVSNATCDTALEVSITVTKGSIGSAASRAKSFLTEEDDPVARPETSAASSSAPPLQAKEDTRDAAVEDSILASGRPMRRAALRAKSLLKEEDEQVAQAPSKKIVETSAAPPSSPSLTAAMADSIKHTCNTAPENSTERPTRRIASRAKSNLEEEEEPVARAPSRKIVKTSAAPSTTLVHDVDTVGMQVQNGSCQSSRYKHFEKCQSCISKNGQPCRFYDLRAFYTDEQGYPLGEPSFLAHKSNDDWAVVPAPGEFPSLSSSARYSLLFSHKEFQDNVKHELTHIQAKNAPPHRVRAPIPNTRQMCDFCEQGIYNTYYICKQCGKDLCLLCVEEGWRSHKAQEFTIPEVHKCTYKRTHGMQNFLILSRWNVKQMENACSWVEGWVEQHGPSVQQEVATGERSLAAAMDLMMDIDDSSRKAPPAIDNTPALNSPVTSEDFQIDNLLNAPHPDLVIVPYKDLTLSLFQKCWRERKVVFVTEMDDRVDDRWSPTAFSAAAGDDLATIVNCVTGELQHESPLGPFFEGFGKRNTGAPRPNLKLKDWPTDMHFRHKLPEICGKFLDLIPVPEYTHPTGTFNLAGQIPDEDVPPDLGPKMYAAYGYEPEETGATTKLHLDVADAANVMVWSKPHWTPPSTSSPDGTTPLPSPSPPGSRRDGAIWDLFPPSSISALRNYLRTEYTPAYSHIADPIHDQMFYLHPHHLHAVATRHEITPIRLHQRVGDTVFIPAGFAHQVANYGDCIKCALDFVSPEGLPVCEHLCHEFRRLPRGHGRRGDTVCVGKIVWSVVKAAMAESGPQ</sequence>
<dbReference type="Gene3D" id="2.60.120.650">
    <property type="entry name" value="Cupin"/>
    <property type="match status" value="1"/>
</dbReference>
<dbReference type="InterPro" id="IPR045109">
    <property type="entry name" value="LSDs-like"/>
</dbReference>
<evidence type="ECO:0000313" key="7">
    <source>
        <dbReference type="Proteomes" id="UP000318582"/>
    </source>
</evidence>
<comment type="subcellular location">
    <subcellularLocation>
        <location evidence="1">Nucleus</location>
    </subcellularLocation>
</comment>
<dbReference type="GO" id="GO:0000785">
    <property type="term" value="C:chromatin"/>
    <property type="evidence" value="ECO:0007669"/>
    <property type="project" value="TreeGrafter"/>
</dbReference>
<dbReference type="GO" id="GO:0006357">
    <property type="term" value="P:regulation of transcription by RNA polymerase II"/>
    <property type="evidence" value="ECO:0007669"/>
    <property type="project" value="TreeGrafter"/>
</dbReference>
<dbReference type="GO" id="GO:0032454">
    <property type="term" value="F:histone H3K9 demethylase activity"/>
    <property type="evidence" value="ECO:0007669"/>
    <property type="project" value="InterPro"/>
</dbReference>
<dbReference type="AlphaFoldDB" id="A0A507E2T7"/>
<dbReference type="InterPro" id="IPR003347">
    <property type="entry name" value="JmjC_dom"/>
</dbReference>